<reference evidence="2 3" key="1">
    <citation type="submission" date="2023-08" db="EMBL/GenBank/DDBJ databases">
        <authorList>
            <person name="Park J.-S."/>
        </authorList>
    </citation>
    <scope>NUCLEOTIDE SEQUENCE [LARGE SCALE GENOMIC DNA]</scope>
    <source>
        <strain evidence="2 3">2205SS18-9</strain>
    </source>
</reference>
<evidence type="ECO:0000256" key="1">
    <source>
        <dbReference type="SAM" id="Phobius"/>
    </source>
</evidence>
<dbReference type="Proteomes" id="UP001231941">
    <property type="component" value="Unassembled WGS sequence"/>
</dbReference>
<keyword evidence="1" id="KW-0472">Membrane</keyword>
<gene>
    <name evidence="2" type="ORF">Q5Y73_14815</name>
</gene>
<keyword evidence="1" id="KW-1133">Transmembrane helix</keyword>
<dbReference type="EMBL" id="JAVAMP010000007">
    <property type="protein sequence ID" value="MDP5275378.1"/>
    <property type="molecule type" value="Genomic_DNA"/>
</dbReference>
<name>A0ABT9J1A1_9BACL</name>
<evidence type="ECO:0000313" key="3">
    <source>
        <dbReference type="Proteomes" id="UP001231941"/>
    </source>
</evidence>
<evidence type="ECO:0000313" key="2">
    <source>
        <dbReference type="EMBL" id="MDP5275378.1"/>
    </source>
</evidence>
<proteinExistence type="predicted"/>
<comment type="caution">
    <text evidence="2">The sequence shown here is derived from an EMBL/GenBank/DDBJ whole genome shotgun (WGS) entry which is preliminary data.</text>
</comment>
<keyword evidence="3" id="KW-1185">Reference proteome</keyword>
<feature type="transmembrane region" description="Helical" evidence="1">
    <location>
        <begin position="12"/>
        <end position="30"/>
    </location>
</feature>
<keyword evidence="1" id="KW-0812">Transmembrane</keyword>
<sequence>MLRWILNRVVKPMLYGMMIVIIVAFIVAAIGKIDTLGVVLFIIGFICLLVASLGSNAQTGGLERHHQHIVNFQRDTREDRVSRMRQSSSFFLMSMTIFLMAIVVFFLN</sequence>
<feature type="transmembrane region" description="Helical" evidence="1">
    <location>
        <begin position="36"/>
        <end position="54"/>
    </location>
</feature>
<dbReference type="RefSeq" id="WP_305992687.1">
    <property type="nucleotide sequence ID" value="NZ_JAVAMP010000007.1"/>
</dbReference>
<evidence type="ECO:0008006" key="4">
    <source>
        <dbReference type="Google" id="ProtNLM"/>
    </source>
</evidence>
<accession>A0ABT9J1A1</accession>
<protein>
    <recommendedName>
        <fullName evidence="4">DUF3899 domain-containing protein</fullName>
    </recommendedName>
</protein>
<organism evidence="2 3">
    <name type="scientific">Chengkuizengella axinellae</name>
    <dbReference type="NCBI Taxonomy" id="3064388"/>
    <lineage>
        <taxon>Bacteria</taxon>
        <taxon>Bacillati</taxon>
        <taxon>Bacillota</taxon>
        <taxon>Bacilli</taxon>
        <taxon>Bacillales</taxon>
        <taxon>Paenibacillaceae</taxon>
        <taxon>Chengkuizengella</taxon>
    </lineage>
</organism>
<feature type="transmembrane region" description="Helical" evidence="1">
    <location>
        <begin position="90"/>
        <end position="107"/>
    </location>
</feature>